<evidence type="ECO:0000313" key="2">
    <source>
        <dbReference type="EMBL" id="CCG21145.1"/>
    </source>
</evidence>
<dbReference type="EMBL" id="HE681719">
    <property type="protein sequence ID" value="CCG21145.1"/>
    <property type="molecule type" value="Genomic_DNA"/>
</dbReference>
<proteinExistence type="predicted"/>
<dbReference type="AlphaFoldDB" id="H8WX05"/>
<dbReference type="HOGENOM" id="CLU_319848_0_0_1"/>
<gene>
    <name evidence="2" type="ORF">CORT_0A07590</name>
</gene>
<dbReference type="RefSeq" id="XP_003866584.1">
    <property type="nucleotide sequence ID" value="XM_003866536.1"/>
</dbReference>
<evidence type="ECO:0000256" key="1">
    <source>
        <dbReference type="SAM" id="MobiDB-lite"/>
    </source>
</evidence>
<dbReference type="OrthoDB" id="46189at2759"/>
<dbReference type="Pfam" id="PF08700">
    <property type="entry name" value="VPS51_Exo84_N"/>
    <property type="match status" value="1"/>
</dbReference>
<sequence>MTDISNGADINDQFQSTSDNVDEMFSKLSIPEIQRLSSQYNAIIATTKDELHNLVSDKYRDLIKIAEDIGDLRNKSLTIEENLQEISYKPSTFVSPYKDSYAKFDSIVRDQNATEAKRNSRSVIVRNVIQKRLAKLASKVSCEGPSPLLHTSNFIPFAKELYTIEIVFQDVLNEKKDLQKQIKNIKHHLLEYFEYEISVYNFPLTSFNSNDKFSLRQRFLEKDFITDPQSKLADNISIIGDDFDEFSDEDDDNSYDEVQEKHERFDKLDTFKHTNYNRNVSALCNYLVCYTILSNDNSSSEAVKHKLIDLRMTYLNKLLNLSDQNNHTVNYRSVFLYLENTCNYLRGYFGDSASSDYFRTLRDIAKPWSLVELVGHKGWIDDKKVDFGEAIDVKREKTEVSLKDFDKLMGFISQLVTSSSQSEASLTIDALSTSIVKYYNFIISLKTLDDATKNTGSLSQLVELVSESQLLNKMSENLEVLIKKIYESHISKLMSEKGVLGTVLDVLESAISQRAIHNAFDADVVNLMDYNLGEYMNLVMNNDQHANKTPYNTTHQLNQWLNECFQLRKITDFDRDTSSLFMGQKDIYDYLPQLYHNLQNDGVKWGDFTANTLKERFQTLHATVNQSFNQEISKFCTYLLKLSAEKGEVSKLIYLIGLLTSLRDVIKYNSTETNNDTKELITTMDSNIDKLFQKVVSRVLDDKVDHIRQLILTKESEVDAVDIPTRPNLSLASRLYELAQIFLTQANKIESKNVSLFSNSSSTSDQFVKVKNEWFEKSIEMIVSKINTSKDFESDKIEAKENKVVGSNGDSEHEAKENKFENCNGESEKMKHKETKSNGNSELKAKENEVAEPNRGSSQSRTSTLQTAANIAFIQLFYKSKIDAQIIKNISDSIHATADQPFNENTLEIISSGVSSFYKTRKNVYLPLSS</sequence>
<evidence type="ECO:0000313" key="3">
    <source>
        <dbReference type="Proteomes" id="UP000005018"/>
    </source>
</evidence>
<feature type="compositionally biased region" description="Basic and acidic residues" evidence="1">
    <location>
        <begin position="810"/>
        <end position="831"/>
    </location>
</feature>
<dbReference type="eggNOG" id="ENOG502SWM7">
    <property type="taxonomic scope" value="Eukaryota"/>
</dbReference>
<accession>H8WX05</accession>
<reference evidence="2 3" key="1">
    <citation type="journal article" date="2012" name="PLoS ONE">
        <title>Sequence and analysis of the genome of the pathogenic yeast Candida orthopsilosis.</title>
        <authorList>
            <person name="Riccombeni A."/>
            <person name="Vidanes G."/>
            <person name="Proux-Wera E."/>
            <person name="Wolfe K.H."/>
            <person name="Butler G."/>
        </authorList>
    </citation>
    <scope>NUCLEOTIDE SEQUENCE [LARGE SCALE GENOMIC DNA]</scope>
    <source>
        <strain evidence="2 3">Co 90-125</strain>
    </source>
</reference>
<dbReference type="Proteomes" id="UP000005018">
    <property type="component" value="Chromosome 1"/>
</dbReference>
<keyword evidence="3" id="KW-1185">Reference proteome</keyword>
<name>H8WX05_CANO9</name>
<organism evidence="2 3">
    <name type="scientific">Candida orthopsilosis (strain 90-125)</name>
    <name type="common">Yeast</name>
    <dbReference type="NCBI Taxonomy" id="1136231"/>
    <lineage>
        <taxon>Eukaryota</taxon>
        <taxon>Fungi</taxon>
        <taxon>Dikarya</taxon>
        <taxon>Ascomycota</taxon>
        <taxon>Saccharomycotina</taxon>
        <taxon>Pichiomycetes</taxon>
        <taxon>Debaryomycetaceae</taxon>
        <taxon>Candida/Lodderomyces clade</taxon>
        <taxon>Candida</taxon>
    </lineage>
</organism>
<dbReference type="GeneID" id="14537825"/>
<feature type="region of interest" description="Disordered" evidence="1">
    <location>
        <begin position="803"/>
        <end position="863"/>
    </location>
</feature>
<protein>
    <submittedName>
        <fullName evidence="2">Uncharacterized protein</fullName>
    </submittedName>
</protein>
<dbReference type="KEGG" id="cot:CORT_0A07590"/>